<evidence type="ECO:0000313" key="14">
    <source>
        <dbReference type="Proteomes" id="UP000694400"/>
    </source>
</evidence>
<dbReference type="InterPro" id="IPR001190">
    <property type="entry name" value="SRCR"/>
</dbReference>
<proteinExistence type="predicted"/>
<feature type="disulfide bond" evidence="11">
    <location>
        <begin position="716"/>
        <end position="780"/>
    </location>
</feature>
<feature type="disulfide bond" evidence="11">
    <location>
        <begin position="760"/>
        <end position="770"/>
    </location>
</feature>
<feature type="domain" description="SRCR" evidence="12">
    <location>
        <begin position="691"/>
        <end position="791"/>
    </location>
</feature>
<feature type="disulfide bond" evidence="11">
    <location>
        <begin position="824"/>
        <end position="888"/>
    </location>
</feature>
<evidence type="ECO:0000256" key="2">
    <source>
        <dbReference type="ARBA" id="ARBA00022525"/>
    </source>
</evidence>
<dbReference type="SUPFAM" id="SSF56487">
    <property type="entry name" value="SRCR-like"/>
    <property type="match status" value="8"/>
</dbReference>
<keyword evidence="4" id="KW-0677">Repeat</keyword>
<evidence type="ECO:0000256" key="9">
    <source>
        <dbReference type="ARBA" id="ARBA00064153"/>
    </source>
</evidence>
<feature type="disulfide bond" evidence="11">
    <location>
        <begin position="414"/>
        <end position="475"/>
    </location>
</feature>
<evidence type="ECO:0000256" key="4">
    <source>
        <dbReference type="ARBA" id="ARBA00022737"/>
    </source>
</evidence>
<feature type="domain" description="SRCR" evidence="12">
    <location>
        <begin position="20"/>
        <end position="120"/>
    </location>
</feature>
<feature type="disulfide bond" evidence="11">
    <location>
        <begin position="401"/>
        <end position="465"/>
    </location>
</feature>
<keyword evidence="6" id="KW-0675">Receptor</keyword>
<dbReference type="GO" id="GO:0004252">
    <property type="term" value="F:serine-type endopeptidase activity"/>
    <property type="evidence" value="ECO:0007669"/>
    <property type="project" value="TreeGrafter"/>
</dbReference>
<dbReference type="Pfam" id="PF00530">
    <property type="entry name" value="SRCR"/>
    <property type="match status" value="8"/>
</dbReference>
<feature type="disulfide bond" evidence="11">
    <location>
        <begin position="306"/>
        <end position="367"/>
    </location>
</feature>
<feature type="disulfide bond" evidence="11">
    <location>
        <begin position="837"/>
        <end position="898"/>
    </location>
</feature>
<evidence type="ECO:0000256" key="10">
    <source>
        <dbReference type="ARBA" id="ARBA00069168"/>
    </source>
</evidence>
<feature type="disulfide bond" evidence="11">
    <location>
        <begin position="519"/>
        <end position="580"/>
    </location>
</feature>
<comment type="function">
    <text evidence="8">Binds to extracellular matrix proteins. Binds to pathogen-associated molecular patterns (PAMPs) present on the cell walls of Gram-positive and Gram-negative bacteria and fungi, behaving as a pattern recognition receptor (PRR). Induces bacterial and fungal aggregation and subsequent inhibition of PAMP-induced cytokine release. Does not possess intrinsic bactericidal activity. May play a role in the innate defense and homeostasis of certain epithelial surfaces.</text>
</comment>
<keyword evidence="2" id="KW-0964">Secreted</keyword>
<feature type="disulfide bond" evidence="11">
    <location>
        <begin position="655"/>
        <end position="665"/>
    </location>
</feature>
<dbReference type="InterPro" id="IPR036772">
    <property type="entry name" value="SRCR-like_dom_sf"/>
</dbReference>
<dbReference type="GO" id="GO:0005886">
    <property type="term" value="C:plasma membrane"/>
    <property type="evidence" value="ECO:0007669"/>
    <property type="project" value="TreeGrafter"/>
</dbReference>
<evidence type="ECO:0000313" key="13">
    <source>
        <dbReference type="Ensembl" id="ENSAPLP00020010793.1"/>
    </source>
</evidence>
<evidence type="ECO:0000256" key="7">
    <source>
        <dbReference type="ARBA" id="ARBA00023180"/>
    </source>
</evidence>
<feature type="disulfide bond" evidence="11">
    <location>
        <begin position="611"/>
        <end position="675"/>
    </location>
</feature>
<feature type="domain" description="SRCR" evidence="12">
    <location>
        <begin position="799"/>
        <end position="899"/>
    </location>
</feature>
<dbReference type="FunFam" id="3.10.250.10:FF:000003">
    <property type="entry name" value="Deleted in malignant brain tumors 1"/>
    <property type="match status" value="1"/>
</dbReference>
<dbReference type="GO" id="GO:0031638">
    <property type="term" value="P:zymogen activation"/>
    <property type="evidence" value="ECO:0007669"/>
    <property type="project" value="TreeGrafter"/>
</dbReference>
<dbReference type="SMART" id="SM00202">
    <property type="entry name" value="SR"/>
    <property type="match status" value="8"/>
</dbReference>
<accession>A0A8B9ST75</accession>
<dbReference type="PANTHER" id="PTHR48071:SF15">
    <property type="entry name" value="SRCR DOMAIN-CONTAINING PROTEIN"/>
    <property type="match status" value="1"/>
</dbReference>
<reference evidence="13" key="3">
    <citation type="submission" date="2025-09" db="UniProtKB">
        <authorList>
            <consortium name="Ensembl"/>
        </authorList>
    </citation>
    <scope>IDENTIFICATION</scope>
</reference>
<dbReference type="AlphaFoldDB" id="A0A8B9ST75"/>
<organism evidence="13 14">
    <name type="scientific">Anas platyrhynchos</name>
    <name type="common">Mallard</name>
    <name type="synonym">Anas boschas</name>
    <dbReference type="NCBI Taxonomy" id="8839"/>
    <lineage>
        <taxon>Eukaryota</taxon>
        <taxon>Metazoa</taxon>
        <taxon>Chordata</taxon>
        <taxon>Craniata</taxon>
        <taxon>Vertebrata</taxon>
        <taxon>Euteleostomi</taxon>
        <taxon>Archelosauria</taxon>
        <taxon>Archosauria</taxon>
        <taxon>Dinosauria</taxon>
        <taxon>Saurischia</taxon>
        <taxon>Theropoda</taxon>
        <taxon>Coelurosauria</taxon>
        <taxon>Aves</taxon>
        <taxon>Neognathae</taxon>
        <taxon>Galloanserae</taxon>
        <taxon>Anseriformes</taxon>
        <taxon>Anatidae</taxon>
        <taxon>Anatinae</taxon>
        <taxon>Anas</taxon>
    </lineage>
</organism>
<feature type="domain" description="SRCR" evidence="12">
    <location>
        <begin position="129"/>
        <end position="229"/>
    </location>
</feature>
<comment type="subunit">
    <text evidence="9">Interacts with LGALS1 and laminin.</text>
</comment>
<dbReference type="PRINTS" id="PR00258">
    <property type="entry name" value="SPERACTRCPTR"/>
</dbReference>
<feature type="domain" description="SRCR" evidence="12">
    <location>
        <begin position="376"/>
        <end position="476"/>
    </location>
</feature>
<dbReference type="GO" id="GO:0005615">
    <property type="term" value="C:extracellular space"/>
    <property type="evidence" value="ECO:0007669"/>
    <property type="project" value="TreeGrafter"/>
</dbReference>
<dbReference type="FunFam" id="3.10.250.10:FF:000007">
    <property type="entry name" value="Soluble scavenger receptor cysteine-rich domain-containing protein SSC5D"/>
    <property type="match status" value="6"/>
</dbReference>
<keyword evidence="5 11" id="KW-1015">Disulfide bond</keyword>
<reference evidence="13" key="1">
    <citation type="submission" date="2019-08" db="EMBL/GenBank/DDBJ databases">
        <title>Three high-quality genomes provides insights into domestication of ducks.</title>
        <authorList>
            <person name="Hou Z.C."/>
            <person name="Zhu F."/>
            <person name="Yin Z.T."/>
            <person name="Zhang F."/>
        </authorList>
    </citation>
    <scope>NUCLEOTIDE SEQUENCE [LARGE SCALE GENOMIC DNA]</scope>
</reference>
<feature type="disulfide bond" evidence="11">
    <location>
        <begin position="337"/>
        <end position="347"/>
    </location>
</feature>
<evidence type="ECO:0000256" key="8">
    <source>
        <dbReference type="ARBA" id="ARBA00058074"/>
    </source>
</evidence>
<feature type="domain" description="SRCR" evidence="12">
    <location>
        <begin position="481"/>
        <end position="581"/>
    </location>
</feature>
<dbReference type="Ensembl" id="ENSAPLT00020011631.1">
    <property type="protein sequence ID" value="ENSAPLP00020010793.1"/>
    <property type="gene ID" value="ENSAPLG00020007973.1"/>
</dbReference>
<feature type="disulfide bond" evidence="11">
    <location>
        <begin position="198"/>
        <end position="208"/>
    </location>
</feature>
<evidence type="ECO:0000259" key="12">
    <source>
        <dbReference type="PROSITE" id="PS50287"/>
    </source>
</evidence>
<sequence>MLLNIFQLCFAPDVAETAPIRLVNGPSPCAGRVEVFHDQQWGTVCDDGWDIAEANVVCRQLGCGAALSAPGSARFGEGSNPIWLDDVNCIGTEAALSECQFQPWGSHNCRHGEDAGVVCSGNPCLVAPLRLMDGPNRCSGRVEIFYGQQWGTVCGDSWDVRDAEVVCQQLGCGKALSTPASAYFGKGSGPIWLDDVNCTGTETALSKCETSLWGAHNCSHGEDAGVVCLGKSLLFHLLIDIYGMWRDPHWDVWDSLGISNSVPEPVPVRLVNGSNFCSGRVEVFHEQQWGTVCDDSWDLADAQVVCRQLGCGAAISAPGSARFGQGTGQIWLDDVNCAGAETALSDCKARSWGDHNCNHKEDASVFCSGVAEAAPIRLVNGSSPCAGRVEVFHDQQWGTVCDDGWDTADANVVCRQLGCGAALSAPGSARFGEGSDPIWLDDVNCIGTEAVLSECQFQPWGSHNCRHGEDAGVVCSEIAPLRLVNGPTRCAGRVEVLQSQQWGTVCDDNWDLSDAEVVCQQLGCGKAMSAPGSAYFGQGYGRIWLDDVKCSGRESALSKCVARPWGVHNCNHGEDAGVICSDPFPVRLAGGPGQCAGRVEVLHTGRWGTVCDDDWGLPDAAVVCRELGCGTALAAPTGAWFGEGSGPIWLNGLRCRGGEGRLAQCRHRGWRSHVCTHEEDASAVCSGTPTLRLVGAEGHCAGRVEVLHAGQWGSVCDDGWGLEDAAVVCQELGCGAALAAPRGAFFGEGTGPIWLDNVRCQGNESTLLQCPAAPWGITDCQHREDAAVVCAGTCSVSQLRLAGGPGRCAGRVEVLHAGRWGTVCDDSWGLADAAVVCRELGCGVAREAPRSAHFGPGTGPVWLDEVNCEGTEPTLRRCPAEPWGRHNCNHHEDAAVICAGGMAPGRGRHPDPCSVSWLGAGAGLGGAQSPPRAPPCLLGSLHVSSSPCPQGMP</sequence>
<dbReference type="PROSITE" id="PS50287">
    <property type="entry name" value="SRCR_2"/>
    <property type="match status" value="8"/>
</dbReference>
<feature type="disulfide bond" evidence="11">
    <location>
        <begin position="45"/>
        <end position="109"/>
    </location>
</feature>
<dbReference type="Proteomes" id="UP000694400">
    <property type="component" value="Chromosome 37"/>
</dbReference>
<feature type="disulfide bond" evidence="11">
    <location>
        <begin position="167"/>
        <end position="228"/>
    </location>
</feature>
<feature type="disulfide bond" evidence="11">
    <location>
        <begin position="445"/>
        <end position="455"/>
    </location>
</feature>
<protein>
    <recommendedName>
        <fullName evidence="10">Soluble scavenger receptor cysteine-rich domain-containing protein SSC5D</fullName>
    </recommendedName>
</protein>
<keyword evidence="3" id="KW-0732">Signal</keyword>
<feature type="disulfide bond" evidence="11">
    <location>
        <begin position="729"/>
        <end position="790"/>
    </location>
</feature>
<evidence type="ECO:0000256" key="3">
    <source>
        <dbReference type="ARBA" id="ARBA00022729"/>
    </source>
</evidence>
<feature type="disulfide bond" evidence="11">
    <location>
        <begin position="550"/>
        <end position="560"/>
    </location>
</feature>
<name>A0A8B9ST75_ANAPL</name>
<dbReference type="PROSITE" id="PS00420">
    <property type="entry name" value="SRCR_1"/>
    <property type="match status" value="7"/>
</dbReference>
<feature type="disulfide bond" evidence="11">
    <location>
        <begin position="154"/>
        <end position="218"/>
    </location>
</feature>
<feature type="domain" description="SRCR" evidence="12">
    <location>
        <begin position="268"/>
        <end position="368"/>
    </location>
</feature>
<evidence type="ECO:0000256" key="11">
    <source>
        <dbReference type="PROSITE-ProRule" id="PRU00196"/>
    </source>
</evidence>
<feature type="disulfide bond" evidence="11">
    <location>
        <begin position="58"/>
        <end position="119"/>
    </location>
</feature>
<feature type="disulfide bond" evidence="11">
    <location>
        <begin position="293"/>
        <end position="357"/>
    </location>
</feature>
<feature type="disulfide bond" evidence="11">
    <location>
        <begin position="89"/>
        <end position="99"/>
    </location>
</feature>
<evidence type="ECO:0000256" key="1">
    <source>
        <dbReference type="ARBA" id="ARBA00004613"/>
    </source>
</evidence>
<feature type="disulfide bond" evidence="11">
    <location>
        <begin position="624"/>
        <end position="685"/>
    </location>
</feature>
<feature type="domain" description="SRCR" evidence="12">
    <location>
        <begin position="586"/>
        <end position="686"/>
    </location>
</feature>
<keyword evidence="7" id="KW-0325">Glycoprotein</keyword>
<dbReference type="PANTHER" id="PTHR48071">
    <property type="entry name" value="SRCR DOMAIN-CONTAINING PROTEIN"/>
    <property type="match status" value="1"/>
</dbReference>
<comment type="subcellular location">
    <subcellularLocation>
        <location evidence="1">Secreted</location>
    </subcellularLocation>
</comment>
<reference evidence="13" key="2">
    <citation type="submission" date="2025-08" db="UniProtKB">
        <authorList>
            <consortium name="Ensembl"/>
        </authorList>
    </citation>
    <scope>IDENTIFICATION</scope>
</reference>
<dbReference type="Gene3D" id="3.10.250.10">
    <property type="entry name" value="SRCR-like domain"/>
    <property type="match status" value="8"/>
</dbReference>
<feature type="disulfide bond" evidence="11">
    <location>
        <begin position="868"/>
        <end position="878"/>
    </location>
</feature>
<evidence type="ECO:0000256" key="6">
    <source>
        <dbReference type="ARBA" id="ARBA00023170"/>
    </source>
</evidence>
<evidence type="ECO:0000256" key="5">
    <source>
        <dbReference type="ARBA" id="ARBA00023157"/>
    </source>
</evidence>
<feature type="disulfide bond" evidence="11">
    <location>
        <begin position="506"/>
        <end position="570"/>
    </location>
</feature>
<dbReference type="FunFam" id="3.10.250.10:FF:000006">
    <property type="entry name" value="neurotrypsin isoform X2"/>
    <property type="match status" value="1"/>
</dbReference>